<feature type="binding site" evidence="9">
    <location>
        <begin position="224"/>
        <end position="231"/>
    </location>
    <ligand>
        <name>ATP</name>
        <dbReference type="ChEBI" id="CHEBI:30616"/>
    </ligand>
</feature>
<protein>
    <recommendedName>
        <fullName evidence="7">DNA 3'-5' helicase</fullName>
        <ecNumber evidence="7">5.6.2.4</ecNumber>
    </recommendedName>
</protein>
<dbReference type="PANTHER" id="PTHR11070">
    <property type="entry name" value="UVRD / RECB / PCRA DNA HELICASE FAMILY MEMBER"/>
    <property type="match status" value="1"/>
</dbReference>
<evidence type="ECO:0000256" key="3">
    <source>
        <dbReference type="ARBA" id="ARBA00022806"/>
    </source>
</evidence>
<dbReference type="GO" id="GO:0000725">
    <property type="term" value="P:recombinational repair"/>
    <property type="evidence" value="ECO:0007669"/>
    <property type="project" value="TreeGrafter"/>
</dbReference>
<dbReference type="InterPro" id="IPR027417">
    <property type="entry name" value="P-loop_NTPase"/>
</dbReference>
<sequence>MTEWKPSWWARMFLGAGSWTLSIHEGRLQLSGVPVPVDADVLDVLGLHAEEAPKRIVITLAHRQDTVLTGLFRRTLSEVVAAYRSELDERRLLAALLSEAEKQGEAARRWCSEVQQVSDRPRWADQDTIAALQSTRPDTSAWTAADNDPRLSGFSWNSRENQRAAVTACRNADLPSWAIQRNEAFLEREKTGLADFFRTVEKSPLTEDQTKATVCFDNRVRVIAAAGSGKTSTMVARAGYAIMRGIAQPVEILALAFNKKAAGELSERLVSRLGDDGAGVASSTFHAFGLRIVGEATGRKPSLPDDLTTDNGVGRLARIVDVLRDQDPAFRRDWDLFRLVFGRHLPELGDEADPEKSDRRSKTTGFETLAGEVVKSQEEVMIANWLFLNGVRYEYERPYVHDVADAHHRQYQPDFYYPDIDTWHEHWALGTDGTPPPQFEGYAESMQWRRDTHSRFGTGLIETTSATIRDGSGFEHLEQELRQHGIELQEDPYREAPGEPPISDQAMVSLMRSFMSHAKGNRLSPDVLRERAGRNLRSKLFTRLYGAVVTEWDRQLRAAHRIDFEDMLNLATDHVESGRWTSPYKVVMVDEMQDTSAARAALVRALTKTPGTYLYAVGDDWQSINRFAGSDIGVMTGFDDWFGSSSTIWLDRTFRSPQSLCDIAGEFVMKNPAQISKKVQSSAPDTGNTVLAVSVPDRGDYASAVREHLTEIDKELTEPATVLLLGRYTRSRDDVLAALEARYTNLRVQFNTVHASKGKEADYIVVLGLERRGFPNTIEDDPLLQLAMAAPDPYPHAEERRLFYVALTRARRSALLLTRSGMESMFLIELVRDQGVKIRSRKGDDVTPAVCPKCKKRTMKERKGPYGQFFGCTGYPLCDGTRKPAEVTG</sequence>
<evidence type="ECO:0000256" key="9">
    <source>
        <dbReference type="PROSITE-ProRule" id="PRU00560"/>
    </source>
</evidence>
<dbReference type="InterPro" id="IPR000212">
    <property type="entry name" value="DNA_helicase_UvrD/REP"/>
</dbReference>
<dbReference type="Gene3D" id="3.30.65.10">
    <property type="entry name" value="Bacterial Topoisomerase I, domain 1"/>
    <property type="match status" value="1"/>
</dbReference>
<dbReference type="InterPro" id="IPR014017">
    <property type="entry name" value="DNA_helicase_UvrD-like_C"/>
</dbReference>
<dbReference type="EMBL" id="CP165735">
    <property type="protein sequence ID" value="XDV69634.1"/>
    <property type="molecule type" value="Genomic_DNA"/>
</dbReference>
<dbReference type="GO" id="GO:0043138">
    <property type="term" value="F:3'-5' DNA helicase activity"/>
    <property type="evidence" value="ECO:0007669"/>
    <property type="project" value="UniProtKB-EC"/>
</dbReference>
<evidence type="ECO:0000256" key="1">
    <source>
        <dbReference type="ARBA" id="ARBA00022741"/>
    </source>
</evidence>
<keyword evidence="1 9" id="KW-0547">Nucleotide-binding</keyword>
<evidence type="ECO:0000256" key="2">
    <source>
        <dbReference type="ARBA" id="ARBA00022801"/>
    </source>
</evidence>
<dbReference type="Gene3D" id="3.40.91.30">
    <property type="match status" value="1"/>
</dbReference>
<dbReference type="EC" id="5.6.2.4" evidence="7"/>
<dbReference type="SUPFAM" id="SSF57783">
    <property type="entry name" value="Zinc beta-ribbon"/>
    <property type="match status" value="1"/>
</dbReference>
<feature type="domain" description="UvrD-like helicase ATP-binding" evidence="10">
    <location>
        <begin position="203"/>
        <end position="657"/>
    </location>
</feature>
<evidence type="ECO:0000313" key="11">
    <source>
        <dbReference type="EMBL" id="XDV69634.1"/>
    </source>
</evidence>
<evidence type="ECO:0000256" key="7">
    <source>
        <dbReference type="ARBA" id="ARBA00034808"/>
    </source>
</evidence>
<dbReference type="AlphaFoldDB" id="A0AB39YH79"/>
<evidence type="ECO:0000259" key="10">
    <source>
        <dbReference type="PROSITE" id="PS51198"/>
    </source>
</evidence>
<keyword evidence="2 9" id="KW-0378">Hydrolase</keyword>
<comment type="catalytic activity">
    <reaction evidence="6">
        <text>Couples ATP hydrolysis with the unwinding of duplex DNA by translocating in the 3'-5' direction.</text>
        <dbReference type="EC" id="5.6.2.4"/>
    </reaction>
</comment>
<dbReference type="GO" id="GO:0005829">
    <property type="term" value="C:cytosol"/>
    <property type="evidence" value="ECO:0007669"/>
    <property type="project" value="TreeGrafter"/>
</dbReference>
<reference evidence="11" key="1">
    <citation type="submission" date="2024-07" db="EMBL/GenBank/DDBJ databases">
        <authorList>
            <person name="Li J."/>
            <person name="Wei H."/>
            <person name="Ma J."/>
        </authorList>
    </citation>
    <scope>NUCLEOTIDE SEQUENCE</scope>
    <source>
        <strain evidence="11">AMU7</strain>
    </source>
</reference>
<evidence type="ECO:0000256" key="4">
    <source>
        <dbReference type="ARBA" id="ARBA00022840"/>
    </source>
</evidence>
<keyword evidence="3 9" id="KW-0347">Helicase</keyword>
<organism evidence="11">
    <name type="scientific">Paenarthrobacter sp. AMU7</name>
    <dbReference type="NCBI Taxonomy" id="3162492"/>
    <lineage>
        <taxon>Bacteria</taxon>
        <taxon>Bacillati</taxon>
        <taxon>Actinomycetota</taxon>
        <taxon>Actinomycetes</taxon>
        <taxon>Micrococcales</taxon>
        <taxon>Micrococcaceae</taxon>
        <taxon>Paenarthrobacter</taxon>
    </lineage>
</organism>
<name>A0AB39YH79_9MICC</name>
<proteinExistence type="predicted"/>
<accession>A0AB39YH79</accession>
<evidence type="ECO:0000256" key="8">
    <source>
        <dbReference type="ARBA" id="ARBA00048988"/>
    </source>
</evidence>
<dbReference type="GO" id="GO:0016787">
    <property type="term" value="F:hydrolase activity"/>
    <property type="evidence" value="ECO:0007669"/>
    <property type="project" value="UniProtKB-UniRule"/>
</dbReference>
<dbReference type="PROSITE" id="PS51198">
    <property type="entry name" value="UVRD_HELICASE_ATP_BIND"/>
    <property type="match status" value="1"/>
</dbReference>
<dbReference type="GO" id="GO:0003677">
    <property type="term" value="F:DNA binding"/>
    <property type="evidence" value="ECO:0007669"/>
    <property type="project" value="InterPro"/>
</dbReference>
<evidence type="ECO:0000256" key="5">
    <source>
        <dbReference type="ARBA" id="ARBA00023235"/>
    </source>
</evidence>
<dbReference type="PANTHER" id="PTHR11070:SF63">
    <property type="entry name" value="DNA HELICASE IV"/>
    <property type="match status" value="1"/>
</dbReference>
<dbReference type="Gene3D" id="3.40.50.300">
    <property type="entry name" value="P-loop containing nucleotide triphosphate hydrolases"/>
    <property type="match status" value="3"/>
</dbReference>
<dbReference type="Pfam" id="PF13361">
    <property type="entry name" value="UvrD_C"/>
    <property type="match status" value="1"/>
</dbReference>
<keyword evidence="4 9" id="KW-0067">ATP-binding</keyword>
<gene>
    <name evidence="11" type="ORF">ABQM86_11575</name>
</gene>
<dbReference type="GO" id="GO:0005524">
    <property type="term" value="F:ATP binding"/>
    <property type="evidence" value="ECO:0007669"/>
    <property type="project" value="UniProtKB-UniRule"/>
</dbReference>
<dbReference type="RefSeq" id="WP_369744464.1">
    <property type="nucleotide sequence ID" value="NZ_CP165735.1"/>
</dbReference>
<evidence type="ECO:0000256" key="6">
    <source>
        <dbReference type="ARBA" id="ARBA00034617"/>
    </source>
</evidence>
<keyword evidence="5" id="KW-0413">Isomerase</keyword>
<dbReference type="SUPFAM" id="SSF52540">
    <property type="entry name" value="P-loop containing nucleoside triphosphate hydrolases"/>
    <property type="match status" value="1"/>
</dbReference>
<dbReference type="InterPro" id="IPR014016">
    <property type="entry name" value="UvrD-like_ATP-bd"/>
</dbReference>
<dbReference type="Pfam" id="PF00580">
    <property type="entry name" value="UvrD-helicase"/>
    <property type="match status" value="1"/>
</dbReference>
<comment type="catalytic activity">
    <reaction evidence="8">
        <text>ATP + H2O = ADP + phosphate + H(+)</text>
        <dbReference type="Rhea" id="RHEA:13065"/>
        <dbReference type="ChEBI" id="CHEBI:15377"/>
        <dbReference type="ChEBI" id="CHEBI:15378"/>
        <dbReference type="ChEBI" id="CHEBI:30616"/>
        <dbReference type="ChEBI" id="CHEBI:43474"/>
        <dbReference type="ChEBI" id="CHEBI:456216"/>
        <dbReference type="EC" id="5.6.2.4"/>
    </reaction>
</comment>